<dbReference type="SUPFAM" id="SSF50475">
    <property type="entry name" value="FMN-binding split barrel"/>
    <property type="match status" value="1"/>
</dbReference>
<dbReference type="Gene3D" id="2.30.110.10">
    <property type="entry name" value="Electron Transport, Fmn-binding Protein, Chain A"/>
    <property type="match status" value="1"/>
</dbReference>
<dbReference type="InterPro" id="IPR012349">
    <property type="entry name" value="Split_barrel_FMN-bd"/>
</dbReference>
<dbReference type="Pfam" id="PF01243">
    <property type="entry name" value="PNPOx_N"/>
    <property type="match status" value="1"/>
</dbReference>
<dbReference type="InterPro" id="IPR011576">
    <property type="entry name" value="Pyridox_Oxase_N"/>
</dbReference>
<protein>
    <recommendedName>
        <fullName evidence="1">Pyridoxamine 5'-phosphate oxidase N-terminal domain-containing protein</fullName>
    </recommendedName>
</protein>
<dbReference type="Proteomes" id="UP000530424">
    <property type="component" value="Unassembled WGS sequence"/>
</dbReference>
<evidence type="ECO:0000313" key="3">
    <source>
        <dbReference type="Proteomes" id="UP000530424"/>
    </source>
</evidence>
<dbReference type="AlphaFoldDB" id="A0A853C7M9"/>
<feature type="domain" description="Pyridoxamine 5'-phosphate oxidase N-terminal" evidence="1">
    <location>
        <begin position="16"/>
        <end position="89"/>
    </location>
</feature>
<accession>A0A853C7M9</accession>
<dbReference type="RefSeq" id="WP_179669008.1">
    <property type="nucleotide sequence ID" value="NZ_JACCFP010000001.1"/>
</dbReference>
<gene>
    <name evidence="2" type="ORF">HNR19_003370</name>
</gene>
<organism evidence="2 3">
    <name type="scientific">Nocardioides thalensis</name>
    <dbReference type="NCBI Taxonomy" id="1914755"/>
    <lineage>
        <taxon>Bacteria</taxon>
        <taxon>Bacillati</taxon>
        <taxon>Actinomycetota</taxon>
        <taxon>Actinomycetes</taxon>
        <taxon>Propionibacteriales</taxon>
        <taxon>Nocardioidaceae</taxon>
        <taxon>Nocardioides</taxon>
    </lineage>
</organism>
<reference evidence="2 3" key="1">
    <citation type="submission" date="2020-07" db="EMBL/GenBank/DDBJ databases">
        <title>Sequencing the genomes of 1000 actinobacteria strains.</title>
        <authorList>
            <person name="Klenk H.-P."/>
        </authorList>
    </citation>
    <scope>NUCLEOTIDE SEQUENCE [LARGE SCALE GENOMIC DNA]</scope>
    <source>
        <strain evidence="2 3">DSM 103833</strain>
    </source>
</reference>
<keyword evidence="3" id="KW-1185">Reference proteome</keyword>
<sequence>MSESAATTSLVDHGHDLLAANAYLVLGTVGADGAPWTTPVYFAADGLLDYYWVSSRESQHSRNLAVQRQVSLAVFDSTVPAYHGRCLYAADEATELAGDDLEHGLRVYPGPPGRGGTALTHAEVTGDAPWRLYRARASAAWVLCPREPRQPCPLHGRAEDHRERIA</sequence>
<proteinExistence type="predicted"/>
<evidence type="ECO:0000313" key="2">
    <source>
        <dbReference type="EMBL" id="NYJ02672.1"/>
    </source>
</evidence>
<comment type="caution">
    <text evidence="2">The sequence shown here is derived from an EMBL/GenBank/DDBJ whole genome shotgun (WGS) entry which is preliminary data.</text>
</comment>
<evidence type="ECO:0000259" key="1">
    <source>
        <dbReference type="Pfam" id="PF01243"/>
    </source>
</evidence>
<dbReference type="EMBL" id="JACCFP010000001">
    <property type="protein sequence ID" value="NYJ02672.1"/>
    <property type="molecule type" value="Genomic_DNA"/>
</dbReference>
<name>A0A853C7M9_9ACTN</name>